<comment type="similarity">
    <text evidence="1 4">Belongs to the aldehyde dehydrogenase family.</text>
</comment>
<dbReference type="EMBL" id="SFCC01000015">
    <property type="protein sequence ID" value="RZQ60784.1"/>
    <property type="molecule type" value="Genomic_DNA"/>
</dbReference>
<comment type="caution">
    <text evidence="6">The sequence shown here is derived from an EMBL/GenBank/DDBJ whole genome shotgun (WGS) entry which is preliminary data.</text>
</comment>
<dbReference type="InterPro" id="IPR050740">
    <property type="entry name" value="Aldehyde_DH_Superfamily"/>
</dbReference>
<dbReference type="RefSeq" id="WP_130478357.1">
    <property type="nucleotide sequence ID" value="NZ_SFCC01000015.1"/>
</dbReference>
<dbReference type="GO" id="GO:0009450">
    <property type="term" value="P:gamma-aminobutyric acid catabolic process"/>
    <property type="evidence" value="ECO:0007669"/>
    <property type="project" value="TreeGrafter"/>
</dbReference>
<evidence type="ECO:0000313" key="6">
    <source>
        <dbReference type="EMBL" id="RZQ60784.1"/>
    </source>
</evidence>
<dbReference type="PANTHER" id="PTHR43353">
    <property type="entry name" value="SUCCINATE-SEMIALDEHYDE DEHYDROGENASE, MITOCHONDRIAL"/>
    <property type="match status" value="1"/>
</dbReference>
<dbReference type="PANTHER" id="PTHR43353:SF5">
    <property type="entry name" value="SUCCINATE-SEMIALDEHYDE DEHYDROGENASE, MITOCHONDRIAL"/>
    <property type="match status" value="1"/>
</dbReference>
<evidence type="ECO:0000256" key="4">
    <source>
        <dbReference type="RuleBase" id="RU003345"/>
    </source>
</evidence>
<dbReference type="InterPro" id="IPR016161">
    <property type="entry name" value="Ald_DH/histidinol_DH"/>
</dbReference>
<dbReference type="AlphaFoldDB" id="A0A4Q7J471"/>
<keyword evidence="2 4" id="KW-0560">Oxidoreductase</keyword>
<protein>
    <submittedName>
        <fullName evidence="6">NAD-dependent succinate-semialdehyde dehydrogenase</fullName>
    </submittedName>
</protein>
<keyword evidence="7" id="KW-1185">Reference proteome</keyword>
<dbReference type="Pfam" id="PF00171">
    <property type="entry name" value="Aldedh"/>
    <property type="match status" value="1"/>
</dbReference>
<dbReference type="Gene3D" id="3.40.309.10">
    <property type="entry name" value="Aldehyde Dehydrogenase, Chain A, domain 2"/>
    <property type="match status" value="1"/>
</dbReference>
<evidence type="ECO:0000256" key="3">
    <source>
        <dbReference type="PROSITE-ProRule" id="PRU10007"/>
    </source>
</evidence>
<dbReference type="OrthoDB" id="6882680at2"/>
<dbReference type="Proteomes" id="UP000292003">
    <property type="component" value="Unassembled WGS sequence"/>
</dbReference>
<dbReference type="InterPro" id="IPR016162">
    <property type="entry name" value="Ald_DH_N"/>
</dbReference>
<evidence type="ECO:0000256" key="2">
    <source>
        <dbReference type="ARBA" id="ARBA00023002"/>
    </source>
</evidence>
<proteinExistence type="inferred from homology"/>
<dbReference type="PROSITE" id="PS00687">
    <property type="entry name" value="ALDEHYDE_DEHYDR_GLU"/>
    <property type="match status" value="1"/>
</dbReference>
<name>A0A4Q7J471_9PSEU</name>
<gene>
    <name evidence="6" type="ORF">EWH70_27135</name>
</gene>
<evidence type="ECO:0000259" key="5">
    <source>
        <dbReference type="Pfam" id="PF00171"/>
    </source>
</evidence>
<dbReference type="GO" id="GO:0004777">
    <property type="term" value="F:succinate-semialdehyde dehydrogenase (NAD+) activity"/>
    <property type="evidence" value="ECO:0007669"/>
    <property type="project" value="TreeGrafter"/>
</dbReference>
<dbReference type="FunFam" id="3.40.605.10:FF:000007">
    <property type="entry name" value="NAD/NADP-dependent betaine aldehyde dehydrogenase"/>
    <property type="match status" value="1"/>
</dbReference>
<evidence type="ECO:0000256" key="1">
    <source>
        <dbReference type="ARBA" id="ARBA00009986"/>
    </source>
</evidence>
<dbReference type="InterPro" id="IPR015590">
    <property type="entry name" value="Aldehyde_DH_dom"/>
</dbReference>
<dbReference type="SUPFAM" id="SSF53720">
    <property type="entry name" value="ALDH-like"/>
    <property type="match status" value="1"/>
</dbReference>
<feature type="domain" description="Aldehyde dehydrogenase" evidence="5">
    <location>
        <begin position="20"/>
        <end position="480"/>
    </location>
</feature>
<dbReference type="InterPro" id="IPR016163">
    <property type="entry name" value="Ald_DH_C"/>
</dbReference>
<feature type="active site" evidence="3">
    <location>
        <position position="257"/>
    </location>
</feature>
<reference evidence="6 7" key="1">
    <citation type="submission" date="2019-02" db="EMBL/GenBank/DDBJ databases">
        <title>Draft genome sequence of Amycolatopsis sp. 8-3EHSu isolated from roots of Suaeda maritima.</title>
        <authorList>
            <person name="Duangmal K."/>
            <person name="Chantavorakit T."/>
        </authorList>
    </citation>
    <scope>NUCLEOTIDE SEQUENCE [LARGE SCALE GENOMIC DNA]</scope>
    <source>
        <strain evidence="6 7">8-3EHSu</strain>
    </source>
</reference>
<dbReference type="FunFam" id="3.40.605.10:FF:000026">
    <property type="entry name" value="Aldehyde dehydrogenase, putative"/>
    <property type="match status" value="1"/>
</dbReference>
<dbReference type="InterPro" id="IPR029510">
    <property type="entry name" value="Ald_DH_CS_GLU"/>
</dbReference>
<dbReference type="FunFam" id="3.40.309.10:FF:000004">
    <property type="entry name" value="Succinate-semialdehyde dehydrogenase I"/>
    <property type="match status" value="1"/>
</dbReference>
<sequence length="484" mass="51059">MSETSVVAAVNKELFIGGKWRAAEGGRTLPVHDPSTGEVLCEVADASPADGVAALDAACAAQQSWAGVAPRERGEILRRAYQLLIDRADDLALLMTLEMGKPLAESKGEITYAAEFFRWFAEEAVRIDGGYAVAPNGSGRFLVHRQPVGPSLLITPWNFPMAMGTRKIGPAVAAGCTMVMKPAAQTPLSMLALAGILAEAGLPEGVLNVVTTSDSGGVMEPLIRDGRARKLSFTGSTAVGRKLLEQCADKVLRTSMELGGNAPFLVFDDADLDAAVEGAMVAKMRNIGEACTAANRFYVQRGVADEFARRLTEKMSALKMGRGTEEGVVVGPLIDEPAVEKVSGLVADAVEKGARVLTGGTAVDGPGNFYPATVLTDIPADAKLADEEIFGPVAPISVFDDEDEVIEWANDTEYGLVSYVYTSDLKRSLRVCERLDTGMIGLNQGLVSNPAAPFGGVKQSGLGREGGTVGIDEFLETKYIAVSL</sequence>
<accession>A0A4Q7J471</accession>
<organism evidence="6 7">
    <name type="scientific">Amycolatopsis suaedae</name>
    <dbReference type="NCBI Taxonomy" id="2510978"/>
    <lineage>
        <taxon>Bacteria</taxon>
        <taxon>Bacillati</taxon>
        <taxon>Actinomycetota</taxon>
        <taxon>Actinomycetes</taxon>
        <taxon>Pseudonocardiales</taxon>
        <taxon>Pseudonocardiaceae</taxon>
        <taxon>Amycolatopsis</taxon>
    </lineage>
</organism>
<dbReference type="CDD" id="cd07103">
    <property type="entry name" value="ALDH_F5_SSADH_GabD"/>
    <property type="match status" value="1"/>
</dbReference>
<evidence type="ECO:0000313" key="7">
    <source>
        <dbReference type="Proteomes" id="UP000292003"/>
    </source>
</evidence>
<dbReference type="Gene3D" id="3.40.605.10">
    <property type="entry name" value="Aldehyde Dehydrogenase, Chain A, domain 1"/>
    <property type="match status" value="1"/>
</dbReference>